<dbReference type="EMBL" id="UFQS01002272">
    <property type="protein sequence ID" value="SSX13637.1"/>
    <property type="molecule type" value="Genomic_DNA"/>
</dbReference>
<reference evidence="2" key="2">
    <citation type="submission" date="2018-07" db="EMBL/GenBank/DDBJ databases">
        <authorList>
            <person name="Quirk P.G."/>
            <person name="Krulwich T.A."/>
        </authorList>
    </citation>
    <scope>NUCLEOTIDE SEQUENCE</scope>
</reference>
<sequence length="70" mass="8034">MRKLQFYMNFTFPMERNLIIFQSNQRDPITCACSNTALVRGHQGPCSSPSGVCDQSDQIMYKICQNIELN</sequence>
<dbReference type="EMBL" id="UFQT01002272">
    <property type="protein sequence ID" value="SSX33063.1"/>
    <property type="molecule type" value="Genomic_DNA"/>
</dbReference>
<protein>
    <submittedName>
        <fullName evidence="2">CSON005901 protein</fullName>
    </submittedName>
</protein>
<evidence type="ECO:0000313" key="1">
    <source>
        <dbReference type="EMBL" id="SSX13637.1"/>
    </source>
</evidence>
<evidence type="ECO:0000313" key="2">
    <source>
        <dbReference type="EMBL" id="SSX33063.1"/>
    </source>
</evidence>
<gene>
    <name evidence="2" type="primary">CSON005901</name>
</gene>
<name>A0A336MWF4_CULSO</name>
<proteinExistence type="predicted"/>
<accession>A0A336MWF4</accession>
<dbReference type="VEuPathDB" id="VectorBase:CSON005901"/>
<organism evidence="2">
    <name type="scientific">Culicoides sonorensis</name>
    <name type="common">Biting midge</name>
    <dbReference type="NCBI Taxonomy" id="179676"/>
    <lineage>
        <taxon>Eukaryota</taxon>
        <taxon>Metazoa</taxon>
        <taxon>Ecdysozoa</taxon>
        <taxon>Arthropoda</taxon>
        <taxon>Hexapoda</taxon>
        <taxon>Insecta</taxon>
        <taxon>Pterygota</taxon>
        <taxon>Neoptera</taxon>
        <taxon>Endopterygota</taxon>
        <taxon>Diptera</taxon>
        <taxon>Nematocera</taxon>
        <taxon>Chironomoidea</taxon>
        <taxon>Ceratopogonidae</taxon>
        <taxon>Ceratopogoninae</taxon>
        <taxon>Culicoides</taxon>
        <taxon>Monoculicoides</taxon>
    </lineage>
</organism>
<dbReference type="AlphaFoldDB" id="A0A336MWF4"/>
<reference evidence="1" key="1">
    <citation type="submission" date="2018-04" db="EMBL/GenBank/DDBJ databases">
        <authorList>
            <person name="Go L.Y."/>
            <person name="Mitchell J.A."/>
        </authorList>
    </citation>
    <scope>NUCLEOTIDE SEQUENCE</scope>
    <source>
        <tissue evidence="1">Whole organism</tissue>
    </source>
</reference>